<gene>
    <name evidence="1" type="ORF">HPB48_016791</name>
</gene>
<organism evidence="1 2">
    <name type="scientific">Haemaphysalis longicornis</name>
    <name type="common">Bush tick</name>
    <dbReference type="NCBI Taxonomy" id="44386"/>
    <lineage>
        <taxon>Eukaryota</taxon>
        <taxon>Metazoa</taxon>
        <taxon>Ecdysozoa</taxon>
        <taxon>Arthropoda</taxon>
        <taxon>Chelicerata</taxon>
        <taxon>Arachnida</taxon>
        <taxon>Acari</taxon>
        <taxon>Parasitiformes</taxon>
        <taxon>Ixodida</taxon>
        <taxon>Ixodoidea</taxon>
        <taxon>Ixodidae</taxon>
        <taxon>Haemaphysalinae</taxon>
        <taxon>Haemaphysalis</taxon>
    </lineage>
</organism>
<evidence type="ECO:0000313" key="1">
    <source>
        <dbReference type="EMBL" id="KAH9377414.1"/>
    </source>
</evidence>
<dbReference type="VEuPathDB" id="VectorBase:HLOH_048379"/>
<comment type="caution">
    <text evidence="1">The sequence shown here is derived from an EMBL/GenBank/DDBJ whole genome shotgun (WGS) entry which is preliminary data.</text>
</comment>
<dbReference type="AlphaFoldDB" id="A0A9J6GG34"/>
<reference evidence="1 2" key="1">
    <citation type="journal article" date="2020" name="Cell">
        <title>Large-Scale Comparative Analyses of Tick Genomes Elucidate Their Genetic Diversity and Vector Capacities.</title>
        <authorList>
            <consortium name="Tick Genome and Microbiome Consortium (TIGMIC)"/>
            <person name="Jia N."/>
            <person name="Wang J."/>
            <person name="Shi W."/>
            <person name="Du L."/>
            <person name="Sun Y."/>
            <person name="Zhan W."/>
            <person name="Jiang J.F."/>
            <person name="Wang Q."/>
            <person name="Zhang B."/>
            <person name="Ji P."/>
            <person name="Bell-Sakyi L."/>
            <person name="Cui X.M."/>
            <person name="Yuan T.T."/>
            <person name="Jiang B.G."/>
            <person name="Yang W.F."/>
            <person name="Lam T.T."/>
            <person name="Chang Q.C."/>
            <person name="Ding S.J."/>
            <person name="Wang X.J."/>
            <person name="Zhu J.G."/>
            <person name="Ruan X.D."/>
            <person name="Zhao L."/>
            <person name="Wei J.T."/>
            <person name="Ye R.Z."/>
            <person name="Que T.C."/>
            <person name="Du C.H."/>
            <person name="Zhou Y.H."/>
            <person name="Cheng J.X."/>
            <person name="Dai P.F."/>
            <person name="Guo W.B."/>
            <person name="Han X.H."/>
            <person name="Huang E.J."/>
            <person name="Li L.F."/>
            <person name="Wei W."/>
            <person name="Gao Y.C."/>
            <person name="Liu J.Z."/>
            <person name="Shao H.Z."/>
            <person name="Wang X."/>
            <person name="Wang C.C."/>
            <person name="Yang T.C."/>
            <person name="Huo Q.B."/>
            <person name="Li W."/>
            <person name="Chen H.Y."/>
            <person name="Chen S.E."/>
            <person name="Zhou L.G."/>
            <person name="Ni X.B."/>
            <person name="Tian J.H."/>
            <person name="Sheng Y."/>
            <person name="Liu T."/>
            <person name="Pan Y.S."/>
            <person name="Xia L.Y."/>
            <person name="Li J."/>
            <person name="Zhao F."/>
            <person name="Cao W.C."/>
        </authorList>
    </citation>
    <scope>NUCLEOTIDE SEQUENCE [LARGE SCALE GENOMIC DNA]</scope>
    <source>
        <strain evidence="1">HaeL-2018</strain>
    </source>
</reference>
<dbReference type="OrthoDB" id="6501970at2759"/>
<sequence>MERNKVWCVVGEHTKDLTPENHLSKINFDDYCDFAMLTMVIEGGSNPFTNNKYTWFFDKARDATKASFALVTPERILVSHLKNAKNTLKGYWNDRKIRHYGVLDLEHKPWSSEQVLKTVEKTFNLLKASDI</sequence>
<evidence type="ECO:0000313" key="2">
    <source>
        <dbReference type="Proteomes" id="UP000821853"/>
    </source>
</evidence>
<proteinExistence type="predicted"/>
<protein>
    <submittedName>
        <fullName evidence="1">Uncharacterized protein</fullName>
    </submittedName>
</protein>
<name>A0A9J6GG34_HAELO</name>
<keyword evidence="2" id="KW-1185">Reference proteome</keyword>
<accession>A0A9J6GG34</accession>
<dbReference type="Proteomes" id="UP000821853">
    <property type="component" value="Unassembled WGS sequence"/>
</dbReference>
<dbReference type="EMBL" id="JABSTR010000008">
    <property type="protein sequence ID" value="KAH9377414.1"/>
    <property type="molecule type" value="Genomic_DNA"/>
</dbReference>